<dbReference type="Pfam" id="PF07686">
    <property type="entry name" value="V-set"/>
    <property type="match status" value="1"/>
</dbReference>
<dbReference type="EMBL" id="JAGFMF010011711">
    <property type="protein sequence ID" value="KAG8515331.1"/>
    <property type="molecule type" value="Genomic_DNA"/>
</dbReference>
<dbReference type="PANTHER" id="PTHR47387">
    <property type="entry name" value="NECTIN-2"/>
    <property type="match status" value="1"/>
</dbReference>
<evidence type="ECO:0000256" key="3">
    <source>
        <dbReference type="ARBA" id="ARBA00022989"/>
    </source>
</evidence>
<proteinExistence type="predicted"/>
<evidence type="ECO:0000259" key="6">
    <source>
        <dbReference type="PROSITE" id="PS50835"/>
    </source>
</evidence>
<dbReference type="GO" id="GO:0005886">
    <property type="term" value="C:plasma membrane"/>
    <property type="evidence" value="ECO:0007669"/>
    <property type="project" value="TreeGrafter"/>
</dbReference>
<evidence type="ECO:0000256" key="5">
    <source>
        <dbReference type="ARBA" id="ARBA00023157"/>
    </source>
</evidence>
<dbReference type="SUPFAM" id="SSF48726">
    <property type="entry name" value="Immunoglobulin"/>
    <property type="match status" value="3"/>
</dbReference>
<evidence type="ECO:0000256" key="1">
    <source>
        <dbReference type="ARBA" id="ARBA00004167"/>
    </source>
</evidence>
<dbReference type="Proteomes" id="UP000700334">
    <property type="component" value="Unassembled WGS sequence"/>
</dbReference>
<keyword evidence="2" id="KW-0812">Transmembrane</keyword>
<feature type="domain" description="Ig-like" evidence="6">
    <location>
        <begin position="223"/>
        <end position="305"/>
    </location>
</feature>
<evidence type="ECO:0000313" key="7">
    <source>
        <dbReference type="EMBL" id="KAG8515331.1"/>
    </source>
</evidence>
<evidence type="ECO:0000313" key="8">
    <source>
        <dbReference type="Proteomes" id="UP000700334"/>
    </source>
</evidence>
<dbReference type="GO" id="GO:0001675">
    <property type="term" value="P:acrosome assembly"/>
    <property type="evidence" value="ECO:0007669"/>
    <property type="project" value="TreeGrafter"/>
</dbReference>
<dbReference type="PANTHER" id="PTHR47387:SF2">
    <property type="entry name" value="PVR CELL ADHESION MOLECULE"/>
    <property type="match status" value="1"/>
</dbReference>
<reference evidence="7" key="1">
    <citation type="journal article" date="2021" name="Evol. Appl.">
        <title>The genome of the Pyrenean desman and the effects of bottlenecks and inbreeding on the genomic landscape of an endangered species.</title>
        <authorList>
            <person name="Escoda L."/>
            <person name="Castresana J."/>
        </authorList>
    </citation>
    <scope>NUCLEOTIDE SEQUENCE</scope>
    <source>
        <strain evidence="7">IBE-C5619</strain>
    </source>
</reference>
<dbReference type="InterPro" id="IPR052659">
    <property type="entry name" value="Nectin/PVR"/>
</dbReference>
<keyword evidence="5" id="KW-1015">Disulfide bond</keyword>
<keyword evidence="4" id="KW-0472">Membrane</keyword>
<keyword evidence="7" id="KW-0675">Receptor</keyword>
<dbReference type="InterPro" id="IPR036179">
    <property type="entry name" value="Ig-like_dom_sf"/>
</dbReference>
<dbReference type="GO" id="GO:0050839">
    <property type="term" value="F:cell adhesion molecule binding"/>
    <property type="evidence" value="ECO:0007669"/>
    <property type="project" value="TreeGrafter"/>
</dbReference>
<feature type="domain" description="Ig-like" evidence="6">
    <location>
        <begin position="2"/>
        <end position="100"/>
    </location>
</feature>
<dbReference type="GO" id="GO:0033005">
    <property type="term" value="P:positive regulation of mast cell activation"/>
    <property type="evidence" value="ECO:0007669"/>
    <property type="project" value="TreeGrafter"/>
</dbReference>
<dbReference type="OrthoDB" id="6413693at2759"/>
<dbReference type="GO" id="GO:0002891">
    <property type="term" value="P:positive regulation of immunoglobulin mediated immune response"/>
    <property type="evidence" value="ECO:0007669"/>
    <property type="project" value="TreeGrafter"/>
</dbReference>
<feature type="domain" description="Ig-like" evidence="6">
    <location>
        <begin position="122"/>
        <end position="204"/>
    </location>
</feature>
<dbReference type="GO" id="GO:0046814">
    <property type="term" value="P:coreceptor-mediated virion attachment to host cell"/>
    <property type="evidence" value="ECO:0007669"/>
    <property type="project" value="TreeGrafter"/>
</dbReference>
<evidence type="ECO:0000256" key="2">
    <source>
        <dbReference type="ARBA" id="ARBA00022692"/>
    </source>
</evidence>
<dbReference type="FunFam" id="2.60.40.10:FF:000619">
    <property type="entry name" value="Nectin cell adhesion molecule 2"/>
    <property type="match status" value="1"/>
</dbReference>
<dbReference type="InterPro" id="IPR013162">
    <property type="entry name" value="CD80_C2-set"/>
</dbReference>
<dbReference type="SMART" id="SM00409">
    <property type="entry name" value="IG"/>
    <property type="match status" value="2"/>
</dbReference>
<dbReference type="PROSITE" id="PS50835">
    <property type="entry name" value="IG_LIKE"/>
    <property type="match status" value="3"/>
</dbReference>
<sequence length="329" mass="36194">NRKVVVTAPNQVSGLLGQKVKLPCKLQPLESGVQVTQVTWMRREPSEDAHTVAVFHPQQGPSYADPKRLKFDGAKSGAELLDASLIVSGLREEDEANYTCEFATFPQGSGSARTWLRVLAEPQNQVDIIQENLPGSEPVAKARCISTGGRPRARISWFASNLIRNVTTTHTPGSLPGTFNTASVFIFTPSSQLSSQNVTCKVEHETFNEPALLLLPLTAHYAPEVSISGYDDNWYLGRKEATLSCDIRSNPEPTGYDWSTTTGFLPHSAVVKDSKLWLQSVDESANTTFICRVTNTVGTGQANLTVLLKGEEPPNADRDQRRKFQKYFV</sequence>
<dbReference type="SMART" id="SM00406">
    <property type="entry name" value="IGv"/>
    <property type="match status" value="1"/>
</dbReference>
<dbReference type="Pfam" id="PF08205">
    <property type="entry name" value="C2-set_2"/>
    <property type="match status" value="1"/>
</dbReference>
<evidence type="ECO:0000256" key="4">
    <source>
        <dbReference type="ARBA" id="ARBA00023136"/>
    </source>
</evidence>
<dbReference type="InterPro" id="IPR003599">
    <property type="entry name" value="Ig_sub"/>
</dbReference>
<keyword evidence="8" id="KW-1185">Reference proteome</keyword>
<comment type="subcellular location">
    <subcellularLocation>
        <location evidence="1">Membrane</location>
        <topology evidence="1">Single-pass membrane protein</topology>
    </subcellularLocation>
</comment>
<dbReference type="Gene3D" id="2.60.40.10">
    <property type="entry name" value="Immunoglobulins"/>
    <property type="match status" value="3"/>
</dbReference>
<dbReference type="InterPro" id="IPR013783">
    <property type="entry name" value="Ig-like_fold"/>
</dbReference>
<dbReference type="AlphaFoldDB" id="A0A8J6DP27"/>
<keyword evidence="3" id="KW-1133">Transmembrane helix</keyword>
<dbReference type="InterPro" id="IPR007110">
    <property type="entry name" value="Ig-like_dom"/>
</dbReference>
<dbReference type="GO" id="GO:0007156">
    <property type="term" value="P:homophilic cell adhesion via plasma membrane adhesion molecules"/>
    <property type="evidence" value="ECO:0007669"/>
    <property type="project" value="TreeGrafter"/>
</dbReference>
<organism evidence="7 8">
    <name type="scientific">Galemys pyrenaicus</name>
    <name type="common">Iberian desman</name>
    <name type="synonym">Pyrenean desman</name>
    <dbReference type="NCBI Taxonomy" id="202257"/>
    <lineage>
        <taxon>Eukaryota</taxon>
        <taxon>Metazoa</taxon>
        <taxon>Chordata</taxon>
        <taxon>Craniata</taxon>
        <taxon>Vertebrata</taxon>
        <taxon>Euteleostomi</taxon>
        <taxon>Mammalia</taxon>
        <taxon>Eutheria</taxon>
        <taxon>Laurasiatheria</taxon>
        <taxon>Eulipotyphla</taxon>
        <taxon>Talpidae</taxon>
        <taxon>Galemys</taxon>
    </lineage>
</organism>
<dbReference type="GO" id="GO:0043296">
    <property type="term" value="C:apical junction complex"/>
    <property type="evidence" value="ECO:0007669"/>
    <property type="project" value="TreeGrafter"/>
</dbReference>
<dbReference type="GO" id="GO:0002860">
    <property type="term" value="P:positive regulation of natural killer cell mediated cytotoxicity directed against tumor cell target"/>
    <property type="evidence" value="ECO:0007669"/>
    <property type="project" value="TreeGrafter"/>
</dbReference>
<accession>A0A8J6DP27</accession>
<comment type="caution">
    <text evidence="7">The sequence shown here is derived from an EMBL/GenBank/DDBJ whole genome shotgun (WGS) entry which is preliminary data.</text>
</comment>
<dbReference type="GO" id="GO:0005925">
    <property type="term" value="C:focal adhesion"/>
    <property type="evidence" value="ECO:0007669"/>
    <property type="project" value="TreeGrafter"/>
</dbReference>
<name>A0A8J6DP27_GALPY</name>
<dbReference type="InterPro" id="IPR013106">
    <property type="entry name" value="Ig_V-set"/>
</dbReference>
<feature type="non-terminal residue" evidence="7">
    <location>
        <position position="329"/>
    </location>
</feature>
<gene>
    <name evidence="7" type="ORF">J0S82_018263</name>
</gene>
<protein>
    <submittedName>
        <fullName evidence="7">Poliovirus receptor</fullName>
    </submittedName>
</protein>
<dbReference type="GO" id="GO:0050862">
    <property type="term" value="P:positive regulation of T cell receptor signaling pathway"/>
    <property type="evidence" value="ECO:0007669"/>
    <property type="project" value="TreeGrafter"/>
</dbReference>